<accession>A0A6A4LV93</accession>
<evidence type="ECO:0000256" key="4">
    <source>
        <dbReference type="ARBA" id="ARBA00022771"/>
    </source>
</evidence>
<evidence type="ECO:0000259" key="7">
    <source>
        <dbReference type="PROSITE" id="PS50089"/>
    </source>
</evidence>
<proteinExistence type="predicted"/>
<dbReference type="PANTHER" id="PTHR15710:SF77">
    <property type="entry name" value="RING-H2 FINGER PROTEIN ATL21B"/>
    <property type="match status" value="1"/>
</dbReference>
<keyword evidence="9" id="KW-1185">Reference proteome</keyword>
<keyword evidence="3" id="KW-0479">Metal-binding</keyword>
<organism evidence="8 9">
    <name type="scientific">Rhododendron williamsianum</name>
    <dbReference type="NCBI Taxonomy" id="262921"/>
    <lineage>
        <taxon>Eukaryota</taxon>
        <taxon>Viridiplantae</taxon>
        <taxon>Streptophyta</taxon>
        <taxon>Embryophyta</taxon>
        <taxon>Tracheophyta</taxon>
        <taxon>Spermatophyta</taxon>
        <taxon>Magnoliopsida</taxon>
        <taxon>eudicotyledons</taxon>
        <taxon>Gunneridae</taxon>
        <taxon>Pentapetalae</taxon>
        <taxon>asterids</taxon>
        <taxon>Ericales</taxon>
        <taxon>Ericaceae</taxon>
        <taxon>Ericoideae</taxon>
        <taxon>Rhodoreae</taxon>
        <taxon>Rhododendron</taxon>
    </lineage>
</organism>
<comment type="caution">
    <text evidence="8">The sequence shown here is derived from an EMBL/GenBank/DDBJ whole genome shotgun (WGS) entry which is preliminary data.</text>
</comment>
<keyword evidence="4 6" id="KW-0863">Zinc-finger</keyword>
<name>A0A6A4LV93_9ERIC</name>
<sequence>MCISLRQLSSLSHRRTLQMAHPCKYAGNSVDLQGLNVFKGRISVADIIGRSRTYCGFRAGLVKSWDISIDLVNVLKHEIRDGQLGFRGKRVLEADEAKEFISYDMDVRKLADGGSDADDDNEGKAGHSAFCIYLEEVHRFGCSMLDLGLDLLPPLVVDVGISMLQLAGESGDEGIGRAMKEMDVWDVEPATRASIAALKALKEVAFDGSWSIKECQHCSKTLAEGKLARMPCSHVVFHWECIESWLKDIHMCPFCRFTMPSADLYSNWY</sequence>
<dbReference type="Pfam" id="PF13639">
    <property type="entry name" value="zf-RING_2"/>
    <property type="match status" value="1"/>
</dbReference>
<evidence type="ECO:0000256" key="2">
    <source>
        <dbReference type="ARBA" id="ARBA00012483"/>
    </source>
</evidence>
<dbReference type="GO" id="GO:0005737">
    <property type="term" value="C:cytoplasm"/>
    <property type="evidence" value="ECO:0007669"/>
    <property type="project" value="TreeGrafter"/>
</dbReference>
<dbReference type="GO" id="GO:0016567">
    <property type="term" value="P:protein ubiquitination"/>
    <property type="evidence" value="ECO:0007669"/>
    <property type="project" value="TreeGrafter"/>
</dbReference>
<dbReference type="EMBL" id="QEFC01001419">
    <property type="protein sequence ID" value="KAE9458357.1"/>
    <property type="molecule type" value="Genomic_DNA"/>
</dbReference>
<dbReference type="AlphaFoldDB" id="A0A6A4LV93"/>
<dbReference type="EC" id="2.3.2.27" evidence="2"/>
<dbReference type="SMART" id="SM00184">
    <property type="entry name" value="RING"/>
    <property type="match status" value="1"/>
</dbReference>
<evidence type="ECO:0000313" key="9">
    <source>
        <dbReference type="Proteomes" id="UP000428333"/>
    </source>
</evidence>
<dbReference type="GO" id="GO:0008270">
    <property type="term" value="F:zinc ion binding"/>
    <property type="evidence" value="ECO:0007669"/>
    <property type="project" value="UniProtKB-KW"/>
</dbReference>
<evidence type="ECO:0000256" key="3">
    <source>
        <dbReference type="ARBA" id="ARBA00022723"/>
    </source>
</evidence>
<dbReference type="GO" id="GO:0061630">
    <property type="term" value="F:ubiquitin protein ligase activity"/>
    <property type="evidence" value="ECO:0007669"/>
    <property type="project" value="UniProtKB-EC"/>
</dbReference>
<feature type="domain" description="RING-type" evidence="7">
    <location>
        <begin position="215"/>
        <end position="256"/>
    </location>
</feature>
<dbReference type="PANTHER" id="PTHR15710">
    <property type="entry name" value="E3 UBIQUITIN-PROTEIN LIGASE PRAJA"/>
    <property type="match status" value="1"/>
</dbReference>
<evidence type="ECO:0000256" key="1">
    <source>
        <dbReference type="ARBA" id="ARBA00000900"/>
    </source>
</evidence>
<dbReference type="InterPro" id="IPR013083">
    <property type="entry name" value="Znf_RING/FYVE/PHD"/>
</dbReference>
<evidence type="ECO:0000256" key="5">
    <source>
        <dbReference type="ARBA" id="ARBA00022833"/>
    </source>
</evidence>
<dbReference type="Gene3D" id="3.30.40.10">
    <property type="entry name" value="Zinc/RING finger domain, C3HC4 (zinc finger)"/>
    <property type="match status" value="1"/>
</dbReference>
<reference evidence="8 9" key="1">
    <citation type="journal article" date="2019" name="Genome Biol. Evol.">
        <title>The Rhododendron genome and chromosomal organization provide insight into shared whole-genome duplications across the heath family (Ericaceae).</title>
        <authorList>
            <person name="Soza V.L."/>
            <person name="Lindsley D."/>
            <person name="Waalkes A."/>
            <person name="Ramage E."/>
            <person name="Patwardhan R.P."/>
            <person name="Burton J.N."/>
            <person name="Adey A."/>
            <person name="Kumar A."/>
            <person name="Qiu R."/>
            <person name="Shendure J."/>
            <person name="Hall B."/>
        </authorList>
    </citation>
    <scope>NUCLEOTIDE SEQUENCE [LARGE SCALE GENOMIC DNA]</scope>
    <source>
        <strain evidence="8">RSF 1966-606</strain>
    </source>
</reference>
<feature type="non-terminal residue" evidence="8">
    <location>
        <position position="1"/>
    </location>
</feature>
<gene>
    <name evidence="8" type="ORF">C3L33_09776</name>
</gene>
<evidence type="ECO:0000313" key="8">
    <source>
        <dbReference type="EMBL" id="KAE9458357.1"/>
    </source>
</evidence>
<dbReference type="Proteomes" id="UP000428333">
    <property type="component" value="Linkage Group LG06"/>
</dbReference>
<dbReference type="SUPFAM" id="SSF57850">
    <property type="entry name" value="RING/U-box"/>
    <property type="match status" value="1"/>
</dbReference>
<evidence type="ECO:0000256" key="6">
    <source>
        <dbReference type="PROSITE-ProRule" id="PRU00175"/>
    </source>
</evidence>
<keyword evidence="5" id="KW-0862">Zinc</keyword>
<dbReference type="OrthoDB" id="1544479at2759"/>
<dbReference type="PROSITE" id="PS50089">
    <property type="entry name" value="ZF_RING_2"/>
    <property type="match status" value="1"/>
</dbReference>
<dbReference type="InterPro" id="IPR001841">
    <property type="entry name" value="Znf_RING"/>
</dbReference>
<comment type="catalytic activity">
    <reaction evidence="1">
        <text>S-ubiquitinyl-[E2 ubiquitin-conjugating enzyme]-L-cysteine + [acceptor protein]-L-lysine = [E2 ubiquitin-conjugating enzyme]-L-cysteine + N(6)-ubiquitinyl-[acceptor protein]-L-lysine.</text>
        <dbReference type="EC" id="2.3.2.27"/>
    </reaction>
</comment>
<protein>
    <recommendedName>
        <fullName evidence="2">RING-type E3 ubiquitin transferase</fullName>
        <ecNumber evidence="2">2.3.2.27</ecNumber>
    </recommendedName>
</protein>